<dbReference type="GO" id="GO:0004359">
    <property type="term" value="F:glutaminase activity"/>
    <property type="evidence" value="ECO:0007669"/>
    <property type="project" value="InterPro"/>
</dbReference>
<evidence type="ECO:0000313" key="7">
    <source>
        <dbReference type="EMBL" id="KAJ1683539.1"/>
    </source>
</evidence>
<evidence type="ECO:0000256" key="3">
    <source>
        <dbReference type="ARBA" id="ARBA00022741"/>
    </source>
</evidence>
<keyword evidence="3" id="KW-0547">Nucleotide-binding</keyword>
<dbReference type="OrthoDB" id="2020662at2759"/>
<dbReference type="CDD" id="cd00553">
    <property type="entry name" value="NAD_synthase"/>
    <property type="match status" value="1"/>
</dbReference>
<keyword evidence="5" id="KW-0520">NAD</keyword>
<comment type="pathway">
    <text evidence="1">Cofactor biosynthesis; NAD(+) biosynthesis.</text>
</comment>
<dbReference type="AlphaFoldDB" id="A0A9Q0BZQ0"/>
<evidence type="ECO:0000259" key="6">
    <source>
        <dbReference type="Pfam" id="PF02540"/>
    </source>
</evidence>
<dbReference type="Gene3D" id="3.40.50.620">
    <property type="entry name" value="HUPs"/>
    <property type="match status" value="2"/>
</dbReference>
<keyword evidence="4" id="KW-0067">ATP-binding</keyword>
<comment type="caution">
    <text evidence="7">The sequence shown here is derived from an EMBL/GenBank/DDBJ whole genome shotgun (WGS) entry which is preliminary data.</text>
</comment>
<name>A0A9Q0BZQ0_9POAL</name>
<dbReference type="GO" id="GO:0005524">
    <property type="term" value="F:ATP binding"/>
    <property type="evidence" value="ECO:0007669"/>
    <property type="project" value="UniProtKB-KW"/>
</dbReference>
<dbReference type="SUPFAM" id="SSF52402">
    <property type="entry name" value="Adenine nucleotide alpha hydrolases-like"/>
    <property type="match status" value="1"/>
</dbReference>
<accession>A0A9Q0BZQ0</accession>
<dbReference type="PANTHER" id="PTHR23090:SF7">
    <property type="entry name" value="NH(3)-DEPENDENT NAD(+) SYNTHETASE"/>
    <property type="match status" value="1"/>
</dbReference>
<dbReference type="EMBL" id="JAMQYH010000177">
    <property type="protein sequence ID" value="KAJ1683539.1"/>
    <property type="molecule type" value="Genomic_DNA"/>
</dbReference>
<dbReference type="Proteomes" id="UP001151287">
    <property type="component" value="Unassembled WGS sequence"/>
</dbReference>
<reference evidence="7" key="1">
    <citation type="journal article" date="2022" name="Cell">
        <title>Repeat-based holocentromeres influence genome architecture and karyotype evolution.</title>
        <authorList>
            <person name="Hofstatter P.G."/>
            <person name="Thangavel G."/>
            <person name="Lux T."/>
            <person name="Neumann P."/>
            <person name="Vondrak T."/>
            <person name="Novak P."/>
            <person name="Zhang M."/>
            <person name="Costa L."/>
            <person name="Castellani M."/>
            <person name="Scott A."/>
            <person name="Toegelov H."/>
            <person name="Fuchs J."/>
            <person name="Mata-Sucre Y."/>
            <person name="Dias Y."/>
            <person name="Vanzela A.L.L."/>
            <person name="Huettel B."/>
            <person name="Almeida C.C.S."/>
            <person name="Simkova H."/>
            <person name="Souza G."/>
            <person name="Pedrosa-Harand A."/>
            <person name="Macas J."/>
            <person name="Mayer K.F.X."/>
            <person name="Houben A."/>
            <person name="Marques A."/>
        </authorList>
    </citation>
    <scope>NUCLEOTIDE SEQUENCE</scope>
    <source>
        <strain evidence="7">RhyBre1mFocal</strain>
    </source>
</reference>
<dbReference type="InterPro" id="IPR003694">
    <property type="entry name" value="NAD_synthase"/>
</dbReference>
<dbReference type="InterPro" id="IPR022310">
    <property type="entry name" value="NAD/GMP_synthase"/>
</dbReference>
<dbReference type="PANTHER" id="PTHR23090">
    <property type="entry name" value="NH 3 /GLUTAMINE-DEPENDENT NAD + SYNTHETASE"/>
    <property type="match status" value="1"/>
</dbReference>
<protein>
    <recommendedName>
        <fullName evidence="6">NAD/GMP synthase domain-containing protein</fullName>
    </recommendedName>
</protein>
<sequence>MKKITTKEKRDICGMRNLLKNAGENTIEVFKEETESQMLELTPDNWDSYYFGQGADALSILEKLGTRGFVLGISGGQDSALAGYVAQTAVRELRDETGKDYEFLALLLPYGTQRDGDEAVTIAKDFIKADQMLTPANGDNLADYHKGNVKARVRATTQYAYAGQRQLLVVGTDHAAEAVSGFFHEVRGWSGLMRLNLASPYDVLDDYLEGKTVAEAAQQKIELRYLVTEHKRQQPVDPFADWWK</sequence>
<dbReference type="GO" id="GO:0005737">
    <property type="term" value="C:cytoplasm"/>
    <property type="evidence" value="ECO:0007669"/>
    <property type="project" value="InterPro"/>
</dbReference>
<organism evidence="7 8">
    <name type="scientific">Rhynchospora breviuscula</name>
    <dbReference type="NCBI Taxonomy" id="2022672"/>
    <lineage>
        <taxon>Eukaryota</taxon>
        <taxon>Viridiplantae</taxon>
        <taxon>Streptophyta</taxon>
        <taxon>Embryophyta</taxon>
        <taxon>Tracheophyta</taxon>
        <taxon>Spermatophyta</taxon>
        <taxon>Magnoliopsida</taxon>
        <taxon>Liliopsida</taxon>
        <taxon>Poales</taxon>
        <taxon>Cyperaceae</taxon>
        <taxon>Cyperoideae</taxon>
        <taxon>Rhynchosporeae</taxon>
        <taxon>Rhynchospora</taxon>
    </lineage>
</organism>
<keyword evidence="8" id="KW-1185">Reference proteome</keyword>
<evidence type="ECO:0000256" key="4">
    <source>
        <dbReference type="ARBA" id="ARBA00022840"/>
    </source>
</evidence>
<gene>
    <name evidence="7" type="ORF">LUZ63_021235</name>
</gene>
<dbReference type="InterPro" id="IPR014729">
    <property type="entry name" value="Rossmann-like_a/b/a_fold"/>
</dbReference>
<evidence type="ECO:0000256" key="2">
    <source>
        <dbReference type="ARBA" id="ARBA00022598"/>
    </source>
</evidence>
<proteinExistence type="predicted"/>
<dbReference type="Pfam" id="PF02540">
    <property type="entry name" value="NAD_synthase"/>
    <property type="match status" value="1"/>
</dbReference>
<evidence type="ECO:0000256" key="5">
    <source>
        <dbReference type="ARBA" id="ARBA00023027"/>
    </source>
</evidence>
<evidence type="ECO:0000313" key="8">
    <source>
        <dbReference type="Proteomes" id="UP001151287"/>
    </source>
</evidence>
<feature type="domain" description="NAD/GMP synthase" evidence="6">
    <location>
        <begin position="61"/>
        <end position="183"/>
    </location>
</feature>
<evidence type="ECO:0000256" key="1">
    <source>
        <dbReference type="ARBA" id="ARBA00004790"/>
    </source>
</evidence>
<dbReference type="GO" id="GO:0009435">
    <property type="term" value="P:NAD+ biosynthetic process"/>
    <property type="evidence" value="ECO:0007669"/>
    <property type="project" value="InterPro"/>
</dbReference>
<keyword evidence="2" id="KW-0436">Ligase</keyword>
<dbReference type="GO" id="GO:0003952">
    <property type="term" value="F:NAD+ synthase (glutamine-hydrolyzing) activity"/>
    <property type="evidence" value="ECO:0007669"/>
    <property type="project" value="InterPro"/>
</dbReference>
<dbReference type="NCBIfam" id="TIGR00552">
    <property type="entry name" value="nadE"/>
    <property type="match status" value="1"/>
</dbReference>